<dbReference type="GeneID" id="43601789"/>
<sequence length="119" mass="12857">MTRESVLDLTLVSPSLAGKIQDWIVLPDLGSDHYSISFTIAGNTRPLVDNPSLATAYNTDLADWGMFSEKLKSAILQEEESSIAITKLLDKASKELTKAVAEAADLSIPKRKVGARAKP</sequence>
<protein>
    <recommendedName>
        <fullName evidence="3">Endonuclease/exonuclease/phosphatase domain-containing protein</fullName>
    </recommendedName>
</protein>
<accession>A0A370TDH3</accession>
<dbReference type="RefSeq" id="XP_031866206.1">
    <property type="nucleotide sequence ID" value="XM_032017563.1"/>
</dbReference>
<comment type="caution">
    <text evidence="1">The sequence shown here is derived from an EMBL/GenBank/DDBJ whole genome shotgun (WGS) entry which is preliminary data.</text>
</comment>
<dbReference type="STRING" id="2656787.A0A370TDH3"/>
<name>A0A370TDH3_9HELO</name>
<dbReference type="InterPro" id="IPR036691">
    <property type="entry name" value="Endo/exonu/phosph_ase_sf"/>
</dbReference>
<keyword evidence="2" id="KW-1185">Reference proteome</keyword>
<dbReference type="SUPFAM" id="SSF56219">
    <property type="entry name" value="DNase I-like"/>
    <property type="match status" value="1"/>
</dbReference>
<dbReference type="AlphaFoldDB" id="A0A370TDH3"/>
<dbReference type="EMBL" id="NPIC01000010">
    <property type="protein sequence ID" value="RDL32484.1"/>
    <property type="molecule type" value="Genomic_DNA"/>
</dbReference>
<evidence type="ECO:0008006" key="3">
    <source>
        <dbReference type="Google" id="ProtNLM"/>
    </source>
</evidence>
<dbReference type="OrthoDB" id="3557769at2759"/>
<gene>
    <name evidence="1" type="ORF">BP5553_08940</name>
</gene>
<evidence type="ECO:0000313" key="2">
    <source>
        <dbReference type="Proteomes" id="UP000254866"/>
    </source>
</evidence>
<proteinExistence type="predicted"/>
<dbReference type="Proteomes" id="UP000254866">
    <property type="component" value="Unassembled WGS sequence"/>
</dbReference>
<dbReference type="Gene3D" id="3.60.10.10">
    <property type="entry name" value="Endonuclease/exonuclease/phosphatase"/>
    <property type="match status" value="1"/>
</dbReference>
<organism evidence="1 2">
    <name type="scientific">Venustampulla echinocandica</name>
    <dbReference type="NCBI Taxonomy" id="2656787"/>
    <lineage>
        <taxon>Eukaryota</taxon>
        <taxon>Fungi</taxon>
        <taxon>Dikarya</taxon>
        <taxon>Ascomycota</taxon>
        <taxon>Pezizomycotina</taxon>
        <taxon>Leotiomycetes</taxon>
        <taxon>Helotiales</taxon>
        <taxon>Pleuroascaceae</taxon>
        <taxon>Venustampulla</taxon>
    </lineage>
</organism>
<evidence type="ECO:0000313" key="1">
    <source>
        <dbReference type="EMBL" id="RDL32484.1"/>
    </source>
</evidence>
<reference evidence="1 2" key="1">
    <citation type="journal article" date="2018" name="IMA Fungus">
        <title>IMA Genome-F 9: Draft genome sequence of Annulohypoxylon stygium, Aspergillus mulundensis, Berkeleyomyces basicola (syn. Thielaviopsis basicola), Ceratocystis smalleyi, two Cercospora beticola strains, Coleophoma cylindrospora, Fusarium fracticaudum, Phialophora cf. hyalina, and Morchella septimelata.</title>
        <authorList>
            <person name="Wingfield B.D."/>
            <person name="Bills G.F."/>
            <person name="Dong Y."/>
            <person name="Huang W."/>
            <person name="Nel W.J."/>
            <person name="Swalarsk-Parry B.S."/>
            <person name="Vaghefi N."/>
            <person name="Wilken P.M."/>
            <person name="An Z."/>
            <person name="de Beer Z.W."/>
            <person name="De Vos L."/>
            <person name="Chen L."/>
            <person name="Duong T.A."/>
            <person name="Gao Y."/>
            <person name="Hammerbacher A."/>
            <person name="Kikkert J.R."/>
            <person name="Li Y."/>
            <person name="Li H."/>
            <person name="Li K."/>
            <person name="Li Q."/>
            <person name="Liu X."/>
            <person name="Ma X."/>
            <person name="Naidoo K."/>
            <person name="Pethybridge S.J."/>
            <person name="Sun J."/>
            <person name="Steenkamp E.T."/>
            <person name="van der Nest M.A."/>
            <person name="van Wyk S."/>
            <person name="Wingfield M.J."/>
            <person name="Xiong C."/>
            <person name="Yue Q."/>
            <person name="Zhang X."/>
        </authorList>
    </citation>
    <scope>NUCLEOTIDE SEQUENCE [LARGE SCALE GENOMIC DNA]</scope>
    <source>
        <strain evidence="1 2">BP 5553</strain>
    </source>
</reference>